<dbReference type="PROSITE" id="PS50002">
    <property type="entry name" value="SH3"/>
    <property type="match status" value="1"/>
</dbReference>
<keyword evidence="5" id="KW-0344">Guanine-nucleotide releasing factor</keyword>
<gene>
    <name evidence="12" type="ORF">KQP761_LOCUS9465</name>
</gene>
<dbReference type="PROSITE" id="PS51650">
    <property type="entry name" value="C2_DOCK"/>
    <property type="match status" value="1"/>
</dbReference>
<dbReference type="GO" id="GO:0005886">
    <property type="term" value="C:plasma membrane"/>
    <property type="evidence" value="ECO:0007669"/>
    <property type="project" value="TreeGrafter"/>
</dbReference>
<evidence type="ECO:0000259" key="10">
    <source>
        <dbReference type="PROSITE" id="PS51650"/>
    </source>
</evidence>
<evidence type="ECO:0000256" key="6">
    <source>
        <dbReference type="PROSITE-ProRule" id="PRU00192"/>
    </source>
</evidence>
<evidence type="ECO:0000313" key="12">
    <source>
        <dbReference type="EMBL" id="CAF1396051.1"/>
    </source>
</evidence>
<dbReference type="InterPro" id="IPR032376">
    <property type="entry name" value="DOCK_N"/>
</dbReference>
<dbReference type="Gene3D" id="1.20.1270.350">
    <property type="entry name" value="Dedicator of cytokinesis N-terminal subdomain"/>
    <property type="match status" value="1"/>
</dbReference>
<dbReference type="EMBL" id="CAJNOW010003814">
    <property type="protein sequence ID" value="CAF1396051.1"/>
    <property type="molecule type" value="Genomic_DNA"/>
</dbReference>
<dbReference type="InterPro" id="IPR043162">
    <property type="entry name" value="DOCK_C_lobe_C"/>
</dbReference>
<dbReference type="InterPro" id="IPR043161">
    <property type="entry name" value="DOCK_C_lobe_A"/>
</dbReference>
<dbReference type="PANTHER" id="PTHR45653">
    <property type="entry name" value="DEDICATOR OF CYTOKINESIS"/>
    <property type="match status" value="1"/>
</dbReference>
<accession>A0A815KPL3</accession>
<evidence type="ECO:0000256" key="3">
    <source>
        <dbReference type="ARBA" id="ARBA00022490"/>
    </source>
</evidence>
<dbReference type="Pfam" id="PF20421">
    <property type="entry name" value="DHR-2_Lobe_C"/>
    <property type="match status" value="1"/>
</dbReference>
<protein>
    <recommendedName>
        <fullName evidence="14">Dedicator of cytokinesis protein 1</fullName>
    </recommendedName>
</protein>
<feature type="domain" description="DOCKER" evidence="11">
    <location>
        <begin position="1397"/>
        <end position="1815"/>
    </location>
</feature>
<dbReference type="SUPFAM" id="SSF50044">
    <property type="entry name" value="SH3-domain"/>
    <property type="match status" value="1"/>
</dbReference>
<evidence type="ECO:0000256" key="8">
    <source>
        <dbReference type="SAM" id="MobiDB-lite"/>
    </source>
</evidence>
<dbReference type="InterPro" id="IPR042455">
    <property type="entry name" value="DOCK_N_sub1"/>
</dbReference>
<dbReference type="OrthoDB" id="18896at2759"/>
<evidence type="ECO:0000259" key="9">
    <source>
        <dbReference type="PROSITE" id="PS50002"/>
    </source>
</evidence>
<dbReference type="InterPro" id="IPR036028">
    <property type="entry name" value="SH3-like_dom_sf"/>
</dbReference>
<dbReference type="InterPro" id="IPR027007">
    <property type="entry name" value="C2_DOCK-type_domain"/>
</dbReference>
<dbReference type="SMART" id="SM00326">
    <property type="entry name" value="SH3"/>
    <property type="match status" value="1"/>
</dbReference>
<feature type="compositionally biased region" description="Low complexity" evidence="8">
    <location>
        <begin position="1854"/>
        <end position="1864"/>
    </location>
</feature>
<dbReference type="Pfam" id="PF16172">
    <property type="entry name" value="DOCK_N"/>
    <property type="match status" value="1"/>
</dbReference>
<feature type="domain" description="SH3" evidence="9">
    <location>
        <begin position="14"/>
        <end position="75"/>
    </location>
</feature>
<keyword evidence="3" id="KW-0963">Cytoplasm</keyword>
<organism evidence="12 13">
    <name type="scientific">Rotaria magnacalcarata</name>
    <dbReference type="NCBI Taxonomy" id="392030"/>
    <lineage>
        <taxon>Eukaryota</taxon>
        <taxon>Metazoa</taxon>
        <taxon>Spiralia</taxon>
        <taxon>Gnathifera</taxon>
        <taxon>Rotifera</taxon>
        <taxon>Eurotatoria</taxon>
        <taxon>Bdelloidea</taxon>
        <taxon>Philodinida</taxon>
        <taxon>Philodinidae</taxon>
        <taxon>Rotaria</taxon>
    </lineage>
</organism>
<feature type="compositionally biased region" description="Low complexity" evidence="8">
    <location>
        <begin position="1899"/>
        <end position="1914"/>
    </location>
</feature>
<dbReference type="GO" id="GO:0007264">
    <property type="term" value="P:small GTPase-mediated signal transduction"/>
    <property type="evidence" value="ECO:0007669"/>
    <property type="project" value="InterPro"/>
</dbReference>
<reference evidence="12" key="1">
    <citation type="submission" date="2021-02" db="EMBL/GenBank/DDBJ databases">
        <authorList>
            <person name="Nowell W R."/>
        </authorList>
    </citation>
    <scope>NUCLEOTIDE SEQUENCE</scope>
</reference>
<dbReference type="PROSITE" id="PS51651">
    <property type="entry name" value="DOCKER"/>
    <property type="match status" value="1"/>
</dbReference>
<comment type="similarity">
    <text evidence="7">Belongs to the DOCK family.</text>
</comment>
<dbReference type="GO" id="GO:0007520">
    <property type="term" value="P:myoblast fusion"/>
    <property type="evidence" value="ECO:0007669"/>
    <property type="project" value="TreeGrafter"/>
</dbReference>
<feature type="compositionally biased region" description="Polar residues" evidence="8">
    <location>
        <begin position="1839"/>
        <end position="1851"/>
    </location>
</feature>
<comment type="subcellular location">
    <subcellularLocation>
        <location evidence="1">Cytoplasm</location>
    </subcellularLocation>
</comment>
<evidence type="ECO:0008006" key="14">
    <source>
        <dbReference type="Google" id="ProtNLM"/>
    </source>
</evidence>
<dbReference type="Gene3D" id="1.25.40.410">
    <property type="match status" value="1"/>
</dbReference>
<feature type="domain" description="C2 DOCK-type" evidence="10">
    <location>
        <begin position="443"/>
        <end position="611"/>
    </location>
</feature>
<dbReference type="GO" id="GO:0031267">
    <property type="term" value="F:small GTPase binding"/>
    <property type="evidence" value="ECO:0007669"/>
    <property type="project" value="TreeGrafter"/>
</dbReference>
<dbReference type="InterPro" id="IPR035892">
    <property type="entry name" value="C2_domain_sf"/>
</dbReference>
<sequence length="2001" mass="229850">MSSWEKFKDKFSNPIFHYGVAICSFTASSPDQLSLLLGDGVHVREECDEWYFGSLASNSQVSGIFPKIFVHLKPVIVDNNQVTSITNEDSLANDLIGVLREWAHHIEQFYKDDQKVKVNIVSKLMTDLIRHRHRLMCSSHTQEELIELKQTIVDLIDQGTRLLQLDLIIRDQNLNVANSSDTSTHELLNSLMRIEKKSLHDVEKPRPHPDFQIANIQSMLVTLDKIEFAISDNIELWCTLYDYSSDESGIELIPSETFVIRDKDALRTQEHIVAFTDISRSRSMKSVTSMNAPSVKYLVLYVIRIGTMYTNDNNKDTSDTSISTLKRTKNETNDLRRPYMVALINMSQQLDCRSRMKASSSEKELIVPFGFNPWDDRDSLSSIFQKATKSTDVELLKKHRLKLQILNGGFRELKTDYPHLLHGDVCVCRKLDFPEVINADDLRNDIYVTVYGADFAKSGNYEYTAELCDENENPIPGLLNVGVNSTNDLSHRSIVCIKTEKPKWSETFRIAIPFSISAEDMHQYHVRFLFKQRHSNDVKDKFEKPFALAFLPLIEKAGTVIQDGHRHLVIYKITQRKSDTNISGYINLQAVQISAPINLTRDSYNGSHRLSLDEASSRFYQPSDYFSPSYREHFLVKVKVVSTQLTQIPIILTLLTWTPKDSSVYLLELLEKFVDHLGGINISGTGASEQRTLSTMLPSDIIERATEVVKNLQNIFDKLFEILTSQENELKTREQEQVGIPIDLNKIHQTAFHALICILDLISMKQFESFRTVLDDYIKNKFSSTLTYRVLLHLINVTLTKYVETTKSDLNMTAYCVKMLKQLEYFFKLIVRSRVLYAKWKNNADQNQFDQLVKSVLRSFTRVLTFSDDHASAAQGLILRLYPSVVLELLAPNVFNAVTLSEITALEFLAALPAKRLTPQKLRCLNDLARHASAAQGLILRLYPSVVLELLAPNVFNAVTLSEITALEFLAALPAKRLTPQKLRCLNDLARGLLIKIPESRRIILKVIVTDVSMLCNNFINEKQNSDDFRLSIVHQQSSSFLIDQKDRDHLNLCSKIVGHIMNQLFTRKTPGDISIVVEKLLRVFMQILLVIRVKEHDLAISFATGIIAILRTMDDENYIEFLRQMDDISLHDFFLDAFGLIKDLVTIPIFSNDWSEMLLLQNSIFVRAMNKFVSRLVEDLNHFNEQSVELWQLYFECIVQFIIQPCLQLESFTANKRKRILSRYKDLRIEASNDFKTMWFCLRKFKMIDSTDLHLSFFLDEQHKLYFIPSQIYGVIRVSLIPVQDIRTAMIRVLCDMIYVINKHEDNLSIFENEFVTVMDKFANEPLVDKIFKEYLINAIDDFCKAKKLARNGSKLVDMIDNLLSRIIELRVAVNDCETAALDLQMHCVRSLMEFYERLGHLPMYIKYIYQLHEMNRRLQNKIEAGHTLMLHAKLLDWDPDKVLEEVHMKYTQTHQSVKTHDQLKKKLYRDIIQLFDDGDAWEKSIEVCKELQIQYEQSFEYVNLSALLLNQSRLYVHIMDAGKQRFEQEYFRIGCYGMGFHDFLQNQVFVYRSEPGQRLGDVREKLQTIFPHAILLDPTVNIEDHHRRSTSQYVQVQVVQPISDEKAKFKNRNIPEAILQYYRSNEIRRFTYTRLFVHEDDRDATSDIAKFSTERYEFSTAFVLPNTTRWVPAGSSTKTLLTPLENAIHLLEKTNRELKILVEANEADRELNVTPLSGKTAGILDAVVMGGASVIEQAFLSNEYQMKHPDEYTRALIDNVKQLLADQIPLLERALIIMRQKSKPEMLPHVDHLSNILIHRQRSVEQHCGKQQPHGLRLSIFVPSTDISANISIQSHRSNAEIQSRQSDLTRSRTSSTNSTNTIFKPTSASSPQKTPIELREELTSVRPRRPPRTAPSLSSSVSSLAGASNDSTRSSTTDMNISGQFVVASASQTLLSSESLNEELNSENLQAKLNNVNKKTLSPTHQLANKIRSLTKSSEQLSSDIPPRPPPKPPKFPR</sequence>
<feature type="compositionally biased region" description="Polar residues" evidence="8">
    <location>
        <begin position="1865"/>
        <end position="1876"/>
    </location>
</feature>
<dbReference type="Pfam" id="PF06920">
    <property type="entry name" value="DHR-2_Lobe_A"/>
    <property type="match status" value="1"/>
</dbReference>
<dbReference type="GO" id="GO:0005737">
    <property type="term" value="C:cytoplasm"/>
    <property type="evidence" value="ECO:0007669"/>
    <property type="project" value="UniProtKB-SubCell"/>
</dbReference>
<name>A0A815KPL3_9BILA</name>
<dbReference type="InterPro" id="IPR056372">
    <property type="entry name" value="TPR_DOCK"/>
</dbReference>
<dbReference type="PANTHER" id="PTHR45653:SF10">
    <property type="entry name" value="MYOBLAST CITY, ISOFORM B"/>
    <property type="match status" value="1"/>
</dbReference>
<dbReference type="Pfam" id="PF14429">
    <property type="entry name" value="DOCK-C2"/>
    <property type="match status" value="1"/>
</dbReference>
<dbReference type="InterPro" id="IPR026791">
    <property type="entry name" value="DOCK"/>
</dbReference>
<dbReference type="CDD" id="cd11872">
    <property type="entry name" value="SH3_DOCK_AB"/>
    <property type="match status" value="1"/>
</dbReference>
<evidence type="ECO:0000256" key="7">
    <source>
        <dbReference type="PROSITE-ProRule" id="PRU00983"/>
    </source>
</evidence>
<feature type="compositionally biased region" description="Pro residues" evidence="8">
    <location>
        <begin position="1989"/>
        <end position="2001"/>
    </location>
</feature>
<dbReference type="Gene3D" id="1.20.58.740">
    <property type="match status" value="1"/>
</dbReference>
<dbReference type="GO" id="GO:0005085">
    <property type="term" value="F:guanyl-nucleotide exchange factor activity"/>
    <property type="evidence" value="ECO:0007669"/>
    <property type="project" value="UniProtKB-KW"/>
</dbReference>
<evidence type="ECO:0000256" key="4">
    <source>
        <dbReference type="ARBA" id="ARBA00022553"/>
    </source>
</evidence>
<evidence type="ECO:0000256" key="5">
    <source>
        <dbReference type="ARBA" id="ARBA00022658"/>
    </source>
</evidence>
<dbReference type="Gene3D" id="2.30.30.40">
    <property type="entry name" value="SH3 Domains"/>
    <property type="match status" value="1"/>
</dbReference>
<comment type="caution">
    <text evidence="12">The sequence shown here is derived from an EMBL/GenBank/DDBJ whole genome shotgun (WGS) entry which is preliminary data.</text>
</comment>
<proteinExistence type="inferred from homology"/>
<feature type="region of interest" description="Disordered" evidence="8">
    <location>
        <begin position="1839"/>
        <end position="1920"/>
    </location>
</feature>
<dbReference type="Proteomes" id="UP000663834">
    <property type="component" value="Unassembled WGS sequence"/>
</dbReference>
<dbReference type="InterPro" id="IPR046773">
    <property type="entry name" value="DOCKER_Lobe_C"/>
</dbReference>
<dbReference type="GO" id="GO:0016477">
    <property type="term" value="P:cell migration"/>
    <property type="evidence" value="ECO:0007669"/>
    <property type="project" value="TreeGrafter"/>
</dbReference>
<keyword evidence="4" id="KW-0597">Phosphoprotein</keyword>
<dbReference type="InterPro" id="IPR027357">
    <property type="entry name" value="DOCKER_dom"/>
</dbReference>
<feature type="region of interest" description="Disordered" evidence="8">
    <location>
        <begin position="1978"/>
        <end position="2001"/>
    </location>
</feature>
<dbReference type="Pfam" id="PF23554">
    <property type="entry name" value="TPR_DOCK"/>
    <property type="match status" value="2"/>
</dbReference>
<evidence type="ECO:0000256" key="2">
    <source>
        <dbReference type="ARBA" id="ARBA00022443"/>
    </source>
</evidence>
<dbReference type="InterPro" id="IPR001452">
    <property type="entry name" value="SH3_domain"/>
</dbReference>
<evidence type="ECO:0000256" key="1">
    <source>
        <dbReference type="ARBA" id="ARBA00004496"/>
    </source>
</evidence>
<dbReference type="Gene3D" id="2.60.40.150">
    <property type="entry name" value="C2 domain"/>
    <property type="match status" value="1"/>
</dbReference>
<dbReference type="InterPro" id="IPR046769">
    <property type="entry name" value="DOCKER_Lobe_A"/>
</dbReference>
<keyword evidence="2 6" id="KW-0728">SH3 domain</keyword>
<evidence type="ECO:0000313" key="13">
    <source>
        <dbReference type="Proteomes" id="UP000663834"/>
    </source>
</evidence>
<evidence type="ECO:0000259" key="11">
    <source>
        <dbReference type="PROSITE" id="PS51651"/>
    </source>
</evidence>